<dbReference type="InterPro" id="IPR013785">
    <property type="entry name" value="Aldolase_TIM"/>
</dbReference>
<keyword evidence="5 12" id="KW-0963">Cytoplasm</keyword>
<evidence type="ECO:0000256" key="6">
    <source>
        <dbReference type="ARBA" id="ARBA00022605"/>
    </source>
</evidence>
<dbReference type="PANTHER" id="PTHR12128">
    <property type="entry name" value="DIHYDRODIPICOLINATE SYNTHASE"/>
    <property type="match status" value="1"/>
</dbReference>
<feature type="active site" description="Schiff-base intermediate with substrate" evidence="12 14">
    <location>
        <position position="164"/>
    </location>
</feature>
<evidence type="ECO:0000256" key="15">
    <source>
        <dbReference type="PIRSR" id="PIRSR001365-2"/>
    </source>
</evidence>
<keyword evidence="8 12" id="KW-0457">Lysine biosynthesis</keyword>
<evidence type="ECO:0000313" key="17">
    <source>
        <dbReference type="Proteomes" id="UP000295361"/>
    </source>
</evidence>
<feature type="active site" description="Proton donor/acceptor" evidence="12 14">
    <location>
        <position position="136"/>
    </location>
</feature>
<comment type="caution">
    <text evidence="12">Was originally thought to be a dihydrodipicolinate synthase (DHDPS), catalyzing the condensation of (S)-aspartate-beta-semialdehyde [(S)-ASA] and pyruvate to dihydrodipicolinate (DHDP). However, it was shown in E.coli that the product of the enzymatic reaction is not dihydrodipicolinate but in fact (4S)-4-hydroxy-2,3,4,5-tetrahydro-(2S)-dipicolinic acid (HTPA), and that the consecutive dehydration reaction leading to DHDP is not spontaneous but catalyzed by DapB.</text>
</comment>
<comment type="caution">
    <text evidence="16">The sequence shown here is derived from an EMBL/GenBank/DDBJ whole genome shotgun (WGS) entry which is preliminary data.</text>
</comment>
<evidence type="ECO:0000256" key="13">
    <source>
        <dbReference type="PIRNR" id="PIRNR001365"/>
    </source>
</evidence>
<dbReference type="SMART" id="SM01130">
    <property type="entry name" value="DHDPS"/>
    <property type="match status" value="1"/>
</dbReference>
<comment type="catalytic activity">
    <reaction evidence="11 12">
        <text>L-aspartate 4-semialdehyde + pyruvate = (2S,4S)-4-hydroxy-2,3,4,5-tetrahydrodipicolinate + H2O + H(+)</text>
        <dbReference type="Rhea" id="RHEA:34171"/>
        <dbReference type="ChEBI" id="CHEBI:15361"/>
        <dbReference type="ChEBI" id="CHEBI:15377"/>
        <dbReference type="ChEBI" id="CHEBI:15378"/>
        <dbReference type="ChEBI" id="CHEBI:67139"/>
        <dbReference type="ChEBI" id="CHEBI:537519"/>
        <dbReference type="EC" id="4.3.3.7"/>
    </reaction>
</comment>
<evidence type="ECO:0000256" key="10">
    <source>
        <dbReference type="ARBA" id="ARBA00023270"/>
    </source>
</evidence>
<dbReference type="Gene3D" id="3.20.20.70">
    <property type="entry name" value="Aldolase class I"/>
    <property type="match status" value="1"/>
</dbReference>
<dbReference type="SUPFAM" id="SSF51569">
    <property type="entry name" value="Aldolase"/>
    <property type="match status" value="1"/>
</dbReference>
<accession>A0A4R6QUM5</accession>
<sequence>MIVQDFSGLWIPVVTPFVHGEIDHGALKALVLRLKRDGVGGFVASSSTGEGGLLNEAEQNAALATTVEAAGGLPVIMGVSGLRPERVAARTQWLAERFPLHAFLLPPPSYIRPSQAGLLSYFRTVADATPLPLVLYDIPYRTGVKIELATLLELAAHPAIQGLKDCGGQPASTEALIGDGRLAVLAGEDHQIFGTLALGGTGAITASAHLQTPRFVALVQSLLAGDLPRGRMLWRQLRPLIELCFDEPNPAPIKAMLARQGAVQNELRAPLQPASAELQQRFGHLLQDIE</sequence>
<evidence type="ECO:0000256" key="14">
    <source>
        <dbReference type="PIRSR" id="PIRSR001365-1"/>
    </source>
</evidence>
<dbReference type="PANTHER" id="PTHR12128:SF66">
    <property type="entry name" value="4-HYDROXY-2-OXOGLUTARATE ALDOLASE, MITOCHONDRIAL"/>
    <property type="match status" value="1"/>
</dbReference>
<evidence type="ECO:0000256" key="9">
    <source>
        <dbReference type="ARBA" id="ARBA00023239"/>
    </source>
</evidence>
<comment type="similarity">
    <text evidence="3 12 13">Belongs to the DapA family.</text>
</comment>
<evidence type="ECO:0000256" key="1">
    <source>
        <dbReference type="ARBA" id="ARBA00003294"/>
    </source>
</evidence>
<evidence type="ECO:0000256" key="4">
    <source>
        <dbReference type="ARBA" id="ARBA00012086"/>
    </source>
</evidence>
<comment type="pathway">
    <text evidence="2 12">Amino-acid biosynthesis; L-lysine biosynthesis via DAP pathway; (S)-tetrahydrodipicolinate from L-aspartate: step 3/4.</text>
</comment>
<dbReference type="Pfam" id="PF00701">
    <property type="entry name" value="DHDPS"/>
    <property type="match status" value="1"/>
</dbReference>
<dbReference type="CDD" id="cd00950">
    <property type="entry name" value="DHDPS"/>
    <property type="match status" value="1"/>
</dbReference>
<dbReference type="InterPro" id="IPR005263">
    <property type="entry name" value="DapA"/>
</dbReference>
<keyword evidence="10 12" id="KW-0704">Schiff base</keyword>
<evidence type="ECO:0000256" key="2">
    <source>
        <dbReference type="ARBA" id="ARBA00005120"/>
    </source>
</evidence>
<dbReference type="GO" id="GO:0005737">
    <property type="term" value="C:cytoplasm"/>
    <property type="evidence" value="ECO:0007669"/>
    <property type="project" value="UniProtKB-SubCell"/>
</dbReference>
<dbReference type="InterPro" id="IPR020625">
    <property type="entry name" value="Schiff_base-form_aldolases_AS"/>
</dbReference>
<keyword evidence="17" id="KW-1185">Reference proteome</keyword>
<dbReference type="GO" id="GO:0009089">
    <property type="term" value="P:lysine biosynthetic process via diaminopimelate"/>
    <property type="evidence" value="ECO:0007669"/>
    <property type="project" value="UniProtKB-UniRule"/>
</dbReference>
<organism evidence="16 17">
    <name type="scientific">Roseateles toxinivorans</name>
    <dbReference type="NCBI Taxonomy" id="270368"/>
    <lineage>
        <taxon>Bacteria</taxon>
        <taxon>Pseudomonadati</taxon>
        <taxon>Pseudomonadota</taxon>
        <taxon>Betaproteobacteria</taxon>
        <taxon>Burkholderiales</taxon>
        <taxon>Sphaerotilaceae</taxon>
        <taxon>Roseateles</taxon>
    </lineage>
</organism>
<dbReference type="RefSeq" id="WP_243748116.1">
    <property type="nucleotide sequence ID" value="NZ_SNXS01000001.1"/>
</dbReference>
<dbReference type="PRINTS" id="PR00146">
    <property type="entry name" value="DHPICSNTHASE"/>
</dbReference>
<name>A0A4R6QUM5_9BURK</name>
<evidence type="ECO:0000256" key="11">
    <source>
        <dbReference type="ARBA" id="ARBA00047836"/>
    </source>
</evidence>
<dbReference type="InterPro" id="IPR002220">
    <property type="entry name" value="DapA-like"/>
</dbReference>
<dbReference type="GO" id="GO:0019877">
    <property type="term" value="P:diaminopimelate biosynthetic process"/>
    <property type="evidence" value="ECO:0007669"/>
    <property type="project" value="UniProtKB-UniRule"/>
</dbReference>
<gene>
    <name evidence="12" type="primary">dapA</name>
    <name evidence="16" type="ORF">DES47_101392</name>
</gene>
<evidence type="ECO:0000256" key="3">
    <source>
        <dbReference type="ARBA" id="ARBA00007592"/>
    </source>
</evidence>
<keyword evidence="6 12" id="KW-0028">Amino-acid biosynthesis</keyword>
<dbReference type="PIRSF" id="PIRSF001365">
    <property type="entry name" value="DHDPS"/>
    <property type="match status" value="1"/>
</dbReference>
<dbReference type="EMBL" id="SNXS01000001">
    <property type="protein sequence ID" value="TDP74335.1"/>
    <property type="molecule type" value="Genomic_DNA"/>
</dbReference>
<reference evidence="16 17" key="1">
    <citation type="submission" date="2019-03" db="EMBL/GenBank/DDBJ databases">
        <title>Genomic Encyclopedia of Type Strains, Phase IV (KMG-IV): sequencing the most valuable type-strain genomes for metagenomic binning, comparative biology and taxonomic classification.</title>
        <authorList>
            <person name="Goeker M."/>
        </authorList>
    </citation>
    <scope>NUCLEOTIDE SEQUENCE [LARGE SCALE GENOMIC DNA]</scope>
    <source>
        <strain evidence="16 17">DSM 16998</strain>
    </source>
</reference>
<keyword evidence="9 12" id="KW-0456">Lyase</keyword>
<dbReference type="UniPathway" id="UPA00034">
    <property type="reaction ID" value="UER00017"/>
</dbReference>
<dbReference type="PROSITE" id="PS00666">
    <property type="entry name" value="DHDPS_2"/>
    <property type="match status" value="1"/>
</dbReference>
<dbReference type="GO" id="GO:0008840">
    <property type="term" value="F:4-hydroxy-tetrahydrodipicolinate synthase activity"/>
    <property type="evidence" value="ECO:0007669"/>
    <property type="project" value="UniProtKB-UniRule"/>
</dbReference>
<comment type="subcellular location">
    <subcellularLocation>
        <location evidence="12">Cytoplasm</location>
    </subcellularLocation>
</comment>
<comment type="function">
    <text evidence="1 12">Catalyzes the condensation of (S)-aspartate-beta-semialdehyde [(S)-ASA] and pyruvate to 4-hydroxy-tetrahydrodipicolinate (HTPA).</text>
</comment>
<dbReference type="InParanoid" id="A0A4R6QUM5"/>
<evidence type="ECO:0000256" key="5">
    <source>
        <dbReference type="ARBA" id="ARBA00022490"/>
    </source>
</evidence>
<dbReference type="HAMAP" id="MF_00418">
    <property type="entry name" value="DapA"/>
    <property type="match status" value="1"/>
</dbReference>
<protein>
    <recommendedName>
        <fullName evidence="4 12">4-hydroxy-tetrahydrodipicolinate synthase</fullName>
        <shortName evidence="12">HTPA synthase</shortName>
        <ecNumber evidence="4 12">4.3.3.7</ecNumber>
    </recommendedName>
</protein>
<feature type="binding site" evidence="12 15">
    <location>
        <position position="204"/>
    </location>
    <ligand>
        <name>pyruvate</name>
        <dbReference type="ChEBI" id="CHEBI:15361"/>
    </ligand>
</feature>
<evidence type="ECO:0000256" key="12">
    <source>
        <dbReference type="HAMAP-Rule" id="MF_00418"/>
    </source>
</evidence>
<evidence type="ECO:0000256" key="8">
    <source>
        <dbReference type="ARBA" id="ARBA00023154"/>
    </source>
</evidence>
<feature type="site" description="Part of a proton relay during catalysis" evidence="12">
    <location>
        <position position="47"/>
    </location>
</feature>
<dbReference type="AlphaFoldDB" id="A0A4R6QUM5"/>
<proteinExistence type="inferred from homology"/>
<evidence type="ECO:0000256" key="7">
    <source>
        <dbReference type="ARBA" id="ARBA00022915"/>
    </source>
</evidence>
<dbReference type="EC" id="4.3.3.7" evidence="4 12"/>
<evidence type="ECO:0000313" key="16">
    <source>
        <dbReference type="EMBL" id="TDP74335.1"/>
    </source>
</evidence>
<keyword evidence="7 12" id="KW-0220">Diaminopimelate biosynthesis</keyword>
<dbReference type="Proteomes" id="UP000295361">
    <property type="component" value="Unassembled WGS sequence"/>
</dbReference>
<feature type="binding site" evidence="12 15">
    <location>
        <position position="48"/>
    </location>
    <ligand>
        <name>pyruvate</name>
        <dbReference type="ChEBI" id="CHEBI:15361"/>
    </ligand>
</feature>
<comment type="subunit">
    <text evidence="12">Homotetramer; dimer of dimers.</text>
</comment>
<feature type="site" description="Part of a proton relay during catalysis" evidence="12">
    <location>
        <position position="110"/>
    </location>
</feature>